<proteinExistence type="predicted"/>
<protein>
    <recommendedName>
        <fullName evidence="4">Transglycosylase SLT domain-containing protein</fullName>
    </recommendedName>
</protein>
<evidence type="ECO:0008006" key="4">
    <source>
        <dbReference type="Google" id="ProtNLM"/>
    </source>
</evidence>
<dbReference type="KEGG" id="tcu:Tcur_2558"/>
<gene>
    <name evidence="2" type="ordered locus">Tcur_2558</name>
</gene>
<feature type="region of interest" description="Disordered" evidence="1">
    <location>
        <begin position="1"/>
        <end position="31"/>
    </location>
</feature>
<dbReference type="eggNOG" id="COG0741">
    <property type="taxonomic scope" value="Bacteria"/>
</dbReference>
<dbReference type="HOGENOM" id="CLU_1128622_0_0_11"/>
<dbReference type="Proteomes" id="UP000001918">
    <property type="component" value="Chromosome"/>
</dbReference>
<feature type="compositionally biased region" description="Polar residues" evidence="1">
    <location>
        <begin position="1"/>
        <end position="18"/>
    </location>
</feature>
<evidence type="ECO:0000313" key="3">
    <source>
        <dbReference type="Proteomes" id="UP000001918"/>
    </source>
</evidence>
<reference evidence="2 3" key="1">
    <citation type="journal article" date="2011" name="Stand. Genomic Sci.">
        <title>Complete genome sequence of Thermomonospora curvata type strain (B9).</title>
        <authorList>
            <person name="Chertkov O."/>
            <person name="Sikorski J."/>
            <person name="Nolan M."/>
            <person name="Lapidus A."/>
            <person name="Lucas S."/>
            <person name="Del Rio T.G."/>
            <person name="Tice H."/>
            <person name="Cheng J.F."/>
            <person name="Goodwin L."/>
            <person name="Pitluck S."/>
            <person name="Liolios K."/>
            <person name="Ivanova N."/>
            <person name="Mavromatis K."/>
            <person name="Mikhailova N."/>
            <person name="Ovchinnikova G."/>
            <person name="Pati A."/>
            <person name="Chen A."/>
            <person name="Palaniappan K."/>
            <person name="Djao O.D."/>
            <person name="Land M."/>
            <person name="Hauser L."/>
            <person name="Chang Y.J."/>
            <person name="Jeffries C.D."/>
            <person name="Brettin T."/>
            <person name="Han C."/>
            <person name="Detter J.C."/>
            <person name="Rohde M."/>
            <person name="Goker M."/>
            <person name="Woyke T."/>
            <person name="Bristow J."/>
            <person name="Eisen J.A."/>
            <person name="Markowitz V."/>
            <person name="Hugenholtz P."/>
            <person name="Klenk H.P."/>
            <person name="Kyrpides N.C."/>
        </authorList>
    </citation>
    <scope>NUCLEOTIDE SEQUENCE [LARGE SCALE GENOMIC DNA]</scope>
    <source>
        <strain evidence="3">ATCC 19995 / DSM 43183 / JCM 3096 / KCTC 9072 / NBRC 15933 / NCIMB 10081 / Henssen B9</strain>
    </source>
</reference>
<keyword evidence="3" id="KW-1185">Reference proteome</keyword>
<dbReference type="InterPro" id="IPR023346">
    <property type="entry name" value="Lysozyme-like_dom_sf"/>
</dbReference>
<sequence length="246" mass="27639">MTTSGSPKETGQSEQDPVSRSPDEQDPVRHDQLTAAHRRLLERTAHLPVDGPRWGSRQFFLTARLGLADEEDFKRRWVGHYADTIRAAAREAGIPESVLAGIAYREAGGKPEWMNTAVGWVRRRGLSSRHPDKTSYGPMEVQVRRAAEALGYDPADLTPAQRGRIISSLKNPHQGIIIAAYHLRDLKKETSFAHKEPHQMTLEEGRELAARYNGGPYWRGRQAQSYARQYERDLPKAIAAINHTSA</sequence>
<accession>D1A4V0</accession>
<dbReference type="RefSeq" id="WP_012852903.1">
    <property type="nucleotide sequence ID" value="NC_013510.1"/>
</dbReference>
<organism evidence="2 3">
    <name type="scientific">Thermomonospora curvata (strain ATCC 19995 / DSM 43183 / JCM 3096 / KCTC 9072 / NBRC 15933 / NCIMB 10081 / Henssen B9)</name>
    <dbReference type="NCBI Taxonomy" id="471852"/>
    <lineage>
        <taxon>Bacteria</taxon>
        <taxon>Bacillati</taxon>
        <taxon>Actinomycetota</taxon>
        <taxon>Actinomycetes</taxon>
        <taxon>Streptosporangiales</taxon>
        <taxon>Thermomonosporaceae</taxon>
        <taxon>Thermomonospora</taxon>
    </lineage>
</organism>
<evidence type="ECO:0000256" key="1">
    <source>
        <dbReference type="SAM" id="MobiDB-lite"/>
    </source>
</evidence>
<dbReference type="EMBL" id="CP001738">
    <property type="protein sequence ID" value="ACY98119.1"/>
    <property type="molecule type" value="Genomic_DNA"/>
</dbReference>
<dbReference type="AlphaFoldDB" id="D1A4V0"/>
<dbReference type="SUPFAM" id="SSF53955">
    <property type="entry name" value="Lysozyme-like"/>
    <property type="match status" value="1"/>
</dbReference>
<evidence type="ECO:0000313" key="2">
    <source>
        <dbReference type="EMBL" id="ACY98119.1"/>
    </source>
</evidence>
<dbReference type="Gene3D" id="1.10.530.10">
    <property type="match status" value="1"/>
</dbReference>
<feature type="compositionally biased region" description="Basic and acidic residues" evidence="1">
    <location>
        <begin position="21"/>
        <end position="31"/>
    </location>
</feature>
<name>D1A4V0_THECD</name>
<dbReference type="OrthoDB" id="3943268at2"/>